<feature type="compositionally biased region" description="Gly residues" evidence="1">
    <location>
        <begin position="32"/>
        <end position="41"/>
    </location>
</feature>
<gene>
    <name evidence="2" type="ORF">TR69_WS6001001338</name>
</gene>
<organism evidence="2 3">
    <name type="scientific">candidate division WS6 bacterium OLB20</name>
    <dbReference type="NCBI Taxonomy" id="1617426"/>
    <lineage>
        <taxon>Bacteria</taxon>
        <taxon>Candidatus Dojkabacteria</taxon>
    </lineage>
</organism>
<dbReference type="Proteomes" id="UP000070457">
    <property type="component" value="Unassembled WGS sequence"/>
</dbReference>
<feature type="compositionally biased region" description="Low complexity" evidence="1">
    <location>
        <begin position="12"/>
        <end position="31"/>
    </location>
</feature>
<sequence length="1105" mass="110603">MRRLEEEDEQIPEPMEMGGTRYGDVGLDTLVGGSGGGGGGADSDSGVCPGAGGGAGGGAVQINANTIVVDGQITVNGGNGGNYSIASGNESGAGGGGSGGSIHLDASSISGSGSLSALGGTGGTSNSFGTHGGNGAQGRIRISFSGSNSFAGTASPDPAVYLTANKTNFTVENGQTIYFDTNRLNTYTFTNLTVESGGVVSGTGEYPLTFNVTGTMTVAGEINVDGMTTPGATNYRVTSQPAYGRLAGSDGGYAFNTTDTVGVDGEGDGGGQGGQRCVSNGGDVYSGGGGGGYATAGEKGQMNYQSCTTAGYGASGGGTYGDAELTVLIGGSGGGGGGTDGPPPDGGLGLGQNGGAGGGALRINANVIDITGTVSARGGNGTDLIPVSDEESGAGGGGSGGAIWINAETLENNGSIIATGGTGGVSSVDGTHGGDGGDGRIKITTSSLTGSGTVLPAPGATGDFEPFGATVIMNQTCTGSTQARFQIGLTGLHKNGSFAVSTVDSGAPFQWSAVMNGDVNQIFGGEVTLKLPDNSTVTLTSANGENVPEPFQTGVYSIEARALNGALCDKAEITVLPDPGSGEMLCGDFTVTTVDDDTNVCENTVTGIEEVYVRDESNGYIVGKLTVDLDTGRDWGVMNVFSRDKSDFGAGNASLLHYPGGAVNIPGIVGSSYSLYIPRDDDDVMVHICPGAERTGRISQVCSNGIPLTVGITGQYEVSLVTLEGKDYFEVAGVTGTGGITIPNGVSDTLTRLQVSEASDHLIKYATVNGINSSGDTTEVRFDTGWDLSAISISDIDIEDDGTDKTLAAAPGVDTWGVTIDTVTDTITFTAPTSGTDYIDSGSMIVVKIGTNADGGVSQIVNPVAVDSYELQIKNENSSGTETAEVEIPIIDDDTVNITGYIDTFITFDIDTAATDEDCDAQGGADPCESHGGANDDAGYTVDLGELSPAYVSSSGDSALHADGLTGDINSILFDLSTNANGGAVVQVRSQFGYLNGSPGGSIPSVSSGSEVQITAGSGLYGLVSHSGMINSALTGGVFIHDDCDGDNGSDYFCSVSTTSTELYNTAGGPIDQLRLEFGIGVSPDNLDGTGTYTDQLTFIASATF</sequence>
<accession>A0A136LWL9</accession>
<reference evidence="2 3" key="1">
    <citation type="submission" date="2015-02" db="EMBL/GenBank/DDBJ databases">
        <title>Improved understanding of the partial-nitritation anammox process through 23 genomes representing the majority of the microbial community.</title>
        <authorList>
            <person name="Speth D.R."/>
            <person name="In T Zandt M."/>
            <person name="Guerrero Cruz S."/>
            <person name="Jetten M.S."/>
            <person name="Dutilh B.E."/>
        </authorList>
    </citation>
    <scope>NUCLEOTIDE SEQUENCE [LARGE SCALE GENOMIC DNA]</scope>
    <source>
        <strain evidence="2">OLB20</strain>
    </source>
</reference>
<evidence type="ECO:0000313" key="2">
    <source>
        <dbReference type="EMBL" id="KXK26045.1"/>
    </source>
</evidence>
<protein>
    <submittedName>
        <fullName evidence="2">Uncharacterized protein</fullName>
    </submittedName>
</protein>
<dbReference type="STRING" id="1617426.TR69_WS6001001338"/>
<dbReference type="PANTHER" id="PTHR31513">
    <property type="entry name" value="EPHRIN TYPE-B RECEPTOR"/>
    <property type="match status" value="1"/>
</dbReference>
<name>A0A136LWL9_9BACT</name>
<dbReference type="EMBL" id="JYNZ01000005">
    <property type="protein sequence ID" value="KXK26045.1"/>
    <property type="molecule type" value="Genomic_DNA"/>
</dbReference>
<evidence type="ECO:0000313" key="3">
    <source>
        <dbReference type="Proteomes" id="UP000070457"/>
    </source>
</evidence>
<evidence type="ECO:0000256" key="1">
    <source>
        <dbReference type="SAM" id="MobiDB-lite"/>
    </source>
</evidence>
<feature type="region of interest" description="Disordered" evidence="1">
    <location>
        <begin position="1"/>
        <end position="44"/>
    </location>
</feature>
<proteinExistence type="predicted"/>
<comment type="caution">
    <text evidence="2">The sequence shown here is derived from an EMBL/GenBank/DDBJ whole genome shotgun (WGS) entry which is preliminary data.</text>
</comment>
<feature type="compositionally biased region" description="Acidic residues" evidence="1">
    <location>
        <begin position="1"/>
        <end position="11"/>
    </location>
</feature>
<dbReference type="PANTHER" id="PTHR31513:SF2">
    <property type="entry name" value="MRAZ"/>
    <property type="match status" value="1"/>
</dbReference>
<dbReference type="AlphaFoldDB" id="A0A136LWL9"/>